<dbReference type="PANTHER" id="PTHR37166">
    <property type="entry name" value="PROTEIN FLAG"/>
    <property type="match status" value="1"/>
</dbReference>
<dbReference type="SUPFAM" id="SSF160214">
    <property type="entry name" value="FlaG-like"/>
    <property type="match status" value="1"/>
</dbReference>
<sequence>MDVKSVLNPSFLSRFSSTGAKSPVGTDVANPSVGHPREDSLAVVTPGHNGSGVAANTDVRRVEQSARLEEQQQLHRQQLEKLVESIEDFVGSMNKGLAFRIDEESGRQVVTVYEKASGEVVRQIPDEDMLALSRQIATYTTGLLTTKV</sequence>
<dbReference type="InterPro" id="IPR005186">
    <property type="entry name" value="FlaG"/>
</dbReference>
<proteinExistence type="predicted"/>
<dbReference type="Proteomes" id="UP000033633">
    <property type="component" value="Unassembled WGS sequence"/>
</dbReference>
<comment type="caution">
    <text evidence="1">The sequence shown here is derived from an EMBL/GenBank/DDBJ whole genome shotgun (WGS) entry which is preliminary data.</text>
</comment>
<dbReference type="AlphaFoldDB" id="A0A0F5VGI6"/>
<keyword evidence="2" id="KW-1185">Reference proteome</keyword>
<dbReference type="PANTHER" id="PTHR37166:SF1">
    <property type="entry name" value="PROTEIN FLAG"/>
    <property type="match status" value="1"/>
</dbReference>
<protein>
    <recommendedName>
        <fullName evidence="3">Flagellar protein FlaG</fullName>
    </recommendedName>
</protein>
<dbReference type="OrthoDB" id="5741693at2"/>
<gene>
    <name evidence="1" type="ORF">KY46_05290</name>
</gene>
<evidence type="ECO:0000313" key="2">
    <source>
        <dbReference type="Proteomes" id="UP000033633"/>
    </source>
</evidence>
<dbReference type="Pfam" id="PF03646">
    <property type="entry name" value="FlaG"/>
    <property type="match status" value="1"/>
</dbReference>
<evidence type="ECO:0000313" key="1">
    <source>
        <dbReference type="EMBL" id="KKD01168.1"/>
    </source>
</evidence>
<dbReference type="STRING" id="265726.KY46_05290"/>
<evidence type="ECO:0008006" key="3">
    <source>
        <dbReference type="Google" id="ProtNLM"/>
    </source>
</evidence>
<organism evidence="1 2">
    <name type="scientific">Photobacterium halotolerans</name>
    <dbReference type="NCBI Taxonomy" id="265726"/>
    <lineage>
        <taxon>Bacteria</taxon>
        <taxon>Pseudomonadati</taxon>
        <taxon>Pseudomonadota</taxon>
        <taxon>Gammaproteobacteria</taxon>
        <taxon>Vibrionales</taxon>
        <taxon>Vibrionaceae</taxon>
        <taxon>Photobacterium</taxon>
    </lineage>
</organism>
<dbReference type="RefSeq" id="WP_046219533.1">
    <property type="nucleotide sequence ID" value="NZ_JWYV01000002.1"/>
</dbReference>
<name>A0A0F5VGI6_9GAMM</name>
<accession>A0A0F5VGI6</accession>
<dbReference type="PATRIC" id="fig|265726.11.peg.2430"/>
<dbReference type="Gene3D" id="3.30.160.170">
    <property type="entry name" value="FlaG-like"/>
    <property type="match status" value="1"/>
</dbReference>
<dbReference type="InterPro" id="IPR035924">
    <property type="entry name" value="FlaG-like_sf"/>
</dbReference>
<dbReference type="EMBL" id="JWYV01000002">
    <property type="protein sequence ID" value="KKD01168.1"/>
    <property type="molecule type" value="Genomic_DNA"/>
</dbReference>
<reference evidence="1 2" key="1">
    <citation type="submission" date="2014-12" db="EMBL/GenBank/DDBJ databases">
        <title>Mercury Reductase activity and rhizosphere competence traits in the genome of root associated Photobacterium halotolerans MELD1.</title>
        <authorList>
            <person name="Mathew D.C."/>
            <person name="Huang C.-C."/>
        </authorList>
    </citation>
    <scope>NUCLEOTIDE SEQUENCE [LARGE SCALE GENOMIC DNA]</scope>
    <source>
        <strain evidence="1 2">MELD1</strain>
    </source>
</reference>